<protein>
    <submittedName>
        <fullName evidence="4">Outer membrane protein beta-barrel domain-containing protein</fullName>
    </submittedName>
</protein>
<dbReference type="AlphaFoldDB" id="A0A1T4KC30"/>
<dbReference type="EMBL" id="FUWH01000001">
    <property type="protein sequence ID" value="SJZ39979.1"/>
    <property type="molecule type" value="Genomic_DNA"/>
</dbReference>
<evidence type="ECO:0000313" key="5">
    <source>
        <dbReference type="Proteomes" id="UP000190888"/>
    </source>
</evidence>
<feature type="domain" description="Outer membrane protein beta-barrel" evidence="3">
    <location>
        <begin position="279"/>
        <end position="457"/>
    </location>
</feature>
<feature type="compositionally biased region" description="Polar residues" evidence="1">
    <location>
        <begin position="120"/>
        <end position="129"/>
    </location>
</feature>
<reference evidence="4 5" key="1">
    <citation type="submission" date="2017-02" db="EMBL/GenBank/DDBJ databases">
        <authorList>
            <person name="Peterson S.W."/>
        </authorList>
    </citation>
    <scope>NUCLEOTIDE SEQUENCE [LARGE SCALE GENOMIC DNA]</scope>
    <source>
        <strain evidence="4 5">DSM 22335</strain>
    </source>
</reference>
<feature type="compositionally biased region" description="Polar residues" evidence="1">
    <location>
        <begin position="99"/>
        <end position="110"/>
    </location>
</feature>
<organism evidence="4 5">
    <name type="scientific">Sediminibacterium ginsengisoli</name>
    <dbReference type="NCBI Taxonomy" id="413434"/>
    <lineage>
        <taxon>Bacteria</taxon>
        <taxon>Pseudomonadati</taxon>
        <taxon>Bacteroidota</taxon>
        <taxon>Chitinophagia</taxon>
        <taxon>Chitinophagales</taxon>
        <taxon>Chitinophagaceae</taxon>
        <taxon>Sediminibacterium</taxon>
    </lineage>
</organism>
<dbReference type="SUPFAM" id="SSF103515">
    <property type="entry name" value="Autotransporter"/>
    <property type="match status" value="1"/>
</dbReference>
<name>A0A1T4KC30_9BACT</name>
<keyword evidence="2" id="KW-0472">Membrane</keyword>
<dbReference type="Proteomes" id="UP000190888">
    <property type="component" value="Unassembled WGS sequence"/>
</dbReference>
<dbReference type="STRING" id="413434.SAMN04488132_101605"/>
<keyword evidence="5" id="KW-1185">Reference proteome</keyword>
<evidence type="ECO:0000259" key="3">
    <source>
        <dbReference type="Pfam" id="PF13568"/>
    </source>
</evidence>
<sequence length="480" mass="52956">MGEDFKHIDQLFRDKLEGHRETPPAYVKERLDKDLDTLIPYAETINAPAKRNHRWLAAAVLLLLLSGTVTLIVRNSGSGIKQFAGTDQSQPARQRAAAESNSITGSNNLAEQPENKGKPSKNNNVSQPGGIQKVDQRHKLKSVIAGNQTSGMHKNSEGPADDKNELVIVPAVIQEQAASLPQAAAEDNHSTFTQGNMETAYRLPDLSVSAPQQIGMPAVKTLAKADVPEQVSKPKITARKGFSFTAFYAPERSTSYMYQNFAQHRDERKEEIRRTEDDAYTYSAGLLASYDLNSRWTIESGLLYSAHSTTIHPKFFFARPDDDGVVKFKFNFSSGYGFIKPKMPSSQPIAAGDSLQSISSENVLHYVGIPLAVKYNFKIGRLSLFTRTGVSIRILTDQSTETTYFNGFVKENSKIGHIKGLRPSYFTGIVSAGAEYSIGKHWAVTFFPSFNFALTPINKDAPVKTYVSTLGFVSGIKFKL</sequence>
<keyword evidence="2" id="KW-0812">Transmembrane</keyword>
<proteinExistence type="predicted"/>
<dbReference type="InterPro" id="IPR025665">
    <property type="entry name" value="Beta-barrel_OMP_2"/>
</dbReference>
<dbReference type="Pfam" id="PF13568">
    <property type="entry name" value="OMP_b-brl_2"/>
    <property type="match status" value="1"/>
</dbReference>
<feature type="compositionally biased region" description="Polar residues" evidence="1">
    <location>
        <begin position="81"/>
        <end position="92"/>
    </location>
</feature>
<feature type="transmembrane region" description="Helical" evidence="2">
    <location>
        <begin position="55"/>
        <end position="73"/>
    </location>
</feature>
<keyword evidence="2" id="KW-1133">Transmembrane helix</keyword>
<accession>A0A1T4KC30</accession>
<dbReference type="RefSeq" id="WP_078829934.1">
    <property type="nucleotide sequence ID" value="NZ_FUWH01000001.1"/>
</dbReference>
<feature type="region of interest" description="Disordered" evidence="1">
    <location>
        <begin position="81"/>
        <end position="137"/>
    </location>
</feature>
<dbReference type="InterPro" id="IPR036709">
    <property type="entry name" value="Autotransporte_beta_dom_sf"/>
</dbReference>
<evidence type="ECO:0000256" key="2">
    <source>
        <dbReference type="SAM" id="Phobius"/>
    </source>
</evidence>
<evidence type="ECO:0000313" key="4">
    <source>
        <dbReference type="EMBL" id="SJZ39979.1"/>
    </source>
</evidence>
<dbReference type="OrthoDB" id="1150526at2"/>
<evidence type="ECO:0000256" key="1">
    <source>
        <dbReference type="SAM" id="MobiDB-lite"/>
    </source>
</evidence>
<gene>
    <name evidence="4" type="ORF">SAMN04488132_101605</name>
</gene>